<accession>A0ABW0HLN0</accession>
<dbReference type="InterPro" id="IPR008792">
    <property type="entry name" value="PQQD"/>
</dbReference>
<dbReference type="Pfam" id="PF05402">
    <property type="entry name" value="PqqD"/>
    <property type="match status" value="1"/>
</dbReference>
<proteinExistence type="predicted"/>
<evidence type="ECO:0000313" key="5">
    <source>
        <dbReference type="Proteomes" id="UP001596113"/>
    </source>
</evidence>
<reference evidence="5" key="1">
    <citation type="journal article" date="2019" name="Int. J. Syst. Evol. Microbiol.">
        <title>The Global Catalogue of Microorganisms (GCM) 10K type strain sequencing project: providing services to taxonomists for standard genome sequencing and annotation.</title>
        <authorList>
            <consortium name="The Broad Institute Genomics Platform"/>
            <consortium name="The Broad Institute Genome Sequencing Center for Infectious Disease"/>
            <person name="Wu L."/>
            <person name="Ma J."/>
        </authorList>
    </citation>
    <scope>NUCLEOTIDE SEQUENCE [LARGE SCALE GENOMIC DNA]</scope>
    <source>
        <strain evidence="5">CGMCC 1.18575</strain>
    </source>
</reference>
<dbReference type="EMBL" id="JBHSMI010000002">
    <property type="protein sequence ID" value="MFC5401438.1"/>
    <property type="molecule type" value="Genomic_DNA"/>
</dbReference>
<dbReference type="RefSeq" id="WP_378128987.1">
    <property type="nucleotide sequence ID" value="NZ_JBHSMI010000002.1"/>
</dbReference>
<gene>
    <name evidence="4" type="primary">pqqD</name>
    <name evidence="4" type="ORF">ACFPOF_01715</name>
</gene>
<name>A0ABW0HLN0_9BACL</name>
<dbReference type="Gene3D" id="1.10.10.1150">
    <property type="entry name" value="Coenzyme PQQ synthesis protein D (PqqD)"/>
    <property type="match status" value="1"/>
</dbReference>
<evidence type="ECO:0000313" key="4">
    <source>
        <dbReference type="EMBL" id="MFC5401438.1"/>
    </source>
</evidence>
<protein>
    <submittedName>
        <fullName evidence="4">Pyrroloquinoline quinone biosynthesis peptide chaperone PqqD</fullName>
    </submittedName>
</protein>
<organism evidence="4 5">
    <name type="scientific">Cohnella soli</name>
    <dbReference type="NCBI Taxonomy" id="425005"/>
    <lineage>
        <taxon>Bacteria</taxon>
        <taxon>Bacillati</taxon>
        <taxon>Bacillota</taxon>
        <taxon>Bacilli</taxon>
        <taxon>Bacillales</taxon>
        <taxon>Paenibacillaceae</taxon>
        <taxon>Cohnella</taxon>
    </lineage>
</organism>
<evidence type="ECO:0000256" key="1">
    <source>
        <dbReference type="ARBA" id="ARBA00004886"/>
    </source>
</evidence>
<dbReference type="InterPro" id="IPR041881">
    <property type="entry name" value="PqqD_sf"/>
</dbReference>
<keyword evidence="5" id="KW-1185">Reference proteome</keyword>
<sequence length="92" mass="10703">MTRWELSDQPRLRSPARMKYDKARSTELLLLPERVVELNATAGAILRLCDGERTISQMIEQLEATYGESNLEADVRDFLHQAADRGWVERWK</sequence>
<dbReference type="Proteomes" id="UP001596113">
    <property type="component" value="Unassembled WGS sequence"/>
</dbReference>
<evidence type="ECO:0000256" key="3">
    <source>
        <dbReference type="ARBA" id="ARBA00022905"/>
    </source>
</evidence>
<evidence type="ECO:0000256" key="2">
    <source>
        <dbReference type="ARBA" id="ARBA00011741"/>
    </source>
</evidence>
<comment type="pathway">
    <text evidence="1">Cofactor biosynthesis; pyrroloquinoline quinone biosynthesis.</text>
</comment>
<comment type="subunit">
    <text evidence="2">Monomer. Interacts with PqqE.</text>
</comment>
<keyword evidence="3" id="KW-0884">PQQ biosynthesis</keyword>
<dbReference type="InterPro" id="IPR022479">
    <property type="entry name" value="PqqD_bac"/>
</dbReference>
<comment type="caution">
    <text evidence="4">The sequence shown here is derived from an EMBL/GenBank/DDBJ whole genome shotgun (WGS) entry which is preliminary data.</text>
</comment>
<dbReference type="NCBIfam" id="TIGR03859">
    <property type="entry name" value="PQQ_PqqD"/>
    <property type="match status" value="1"/>
</dbReference>